<proteinExistence type="predicted"/>
<dbReference type="Gene3D" id="3.40.50.1380">
    <property type="entry name" value="Methylglyoxal synthase-like domain"/>
    <property type="match status" value="1"/>
</dbReference>
<protein>
    <submittedName>
        <fullName evidence="2">Cytosine deaminase (EC)</fullName>
        <ecNumber evidence="2">3.5.4.1</ecNumber>
    </submittedName>
</protein>
<organism evidence="2">
    <name type="scientific">uncultured Campylobacterales bacterium</name>
    <dbReference type="NCBI Taxonomy" id="352960"/>
    <lineage>
        <taxon>Bacteria</taxon>
        <taxon>Pseudomonadati</taxon>
        <taxon>Campylobacterota</taxon>
        <taxon>Epsilonproteobacteria</taxon>
        <taxon>Campylobacterales</taxon>
        <taxon>environmental samples</taxon>
    </lineage>
</organism>
<dbReference type="PANTHER" id="PTHR32027:SF0">
    <property type="entry name" value="CYTOSINE DEAMINASE"/>
    <property type="match status" value="1"/>
</dbReference>
<dbReference type="InterPro" id="IPR036914">
    <property type="entry name" value="MGS-like_dom_sf"/>
</dbReference>
<dbReference type="EMBL" id="CACVAW010000037">
    <property type="protein sequence ID" value="CAA6809349.1"/>
    <property type="molecule type" value="Genomic_DNA"/>
</dbReference>
<dbReference type="InterPro" id="IPR032466">
    <property type="entry name" value="Metal_Hydrolase"/>
</dbReference>
<reference evidence="2" key="1">
    <citation type="submission" date="2020-01" db="EMBL/GenBank/DDBJ databases">
        <authorList>
            <person name="Meier V. D."/>
            <person name="Meier V D."/>
        </authorList>
    </citation>
    <scope>NUCLEOTIDE SEQUENCE</scope>
    <source>
        <strain evidence="2">HLG_WM_MAG_12</strain>
    </source>
</reference>
<gene>
    <name evidence="2" type="ORF">HELGO_WM17996</name>
</gene>
<dbReference type="Pfam" id="PF02142">
    <property type="entry name" value="MGS"/>
    <property type="match status" value="1"/>
</dbReference>
<accession>A0A6S6SLJ5</accession>
<dbReference type="InterPro" id="IPR011607">
    <property type="entry name" value="MGS-like_dom"/>
</dbReference>
<evidence type="ECO:0000259" key="1">
    <source>
        <dbReference type="PROSITE" id="PS51855"/>
    </source>
</evidence>
<dbReference type="AlphaFoldDB" id="A0A6S6SLJ5"/>
<keyword evidence="2" id="KW-0378">Hydrolase</keyword>
<dbReference type="SMART" id="SM00851">
    <property type="entry name" value="MGS"/>
    <property type="match status" value="1"/>
</dbReference>
<feature type="domain" description="MGS-like" evidence="1">
    <location>
        <begin position="15"/>
        <end position="167"/>
    </location>
</feature>
<evidence type="ECO:0000313" key="2">
    <source>
        <dbReference type="EMBL" id="CAA6809349.1"/>
    </source>
</evidence>
<dbReference type="EC" id="3.5.4.1" evidence="2"/>
<dbReference type="PROSITE" id="PS51855">
    <property type="entry name" value="MGS"/>
    <property type="match status" value="1"/>
</dbReference>
<dbReference type="GO" id="GO:0004131">
    <property type="term" value="F:cytosine deaminase activity"/>
    <property type="evidence" value="ECO:0007669"/>
    <property type="project" value="UniProtKB-EC"/>
</dbReference>
<dbReference type="InterPro" id="IPR052349">
    <property type="entry name" value="Metallo-hydrolase_Enzymes"/>
</dbReference>
<dbReference type="NCBIfam" id="NF005365">
    <property type="entry name" value="PRK06886.1"/>
    <property type="match status" value="1"/>
</dbReference>
<dbReference type="SUPFAM" id="SSF52335">
    <property type="entry name" value="Methylglyoxal synthase-like"/>
    <property type="match status" value="1"/>
</dbReference>
<dbReference type="PANTHER" id="PTHR32027">
    <property type="entry name" value="CYTOSINE DEAMINASE"/>
    <property type="match status" value="1"/>
</dbReference>
<dbReference type="Gene3D" id="3.20.20.140">
    <property type="entry name" value="Metal-dependent hydrolases"/>
    <property type="match status" value="1"/>
</dbReference>
<name>A0A6S6SLJ5_9BACT</name>
<dbReference type="SUPFAM" id="SSF51556">
    <property type="entry name" value="Metallo-dependent hydrolases"/>
    <property type="match status" value="1"/>
</dbReference>
<sequence length="472" mass="53736">MNKINFSLKSLDIKFSYTAIKKNVLLSLGNITNKQKLLPYIKKLASLNVVFYATEGTSEFLNTNNIENKILNKINTNNEPNINTFLQDQTLDFVINILTGDDEYDEKSDNNRIRKECINNNIALFSDAQTAMIFIDSLIEKKDTKKSSNPWDLKSTFLDMVHSNGGFCSYHAHFDKAYVINEDSLKLSQSDMQYKWKLYRYLKENYTHEDLIKRMSTAIEMLIAQGVTYCRSFIDADSIIKLKGMEAALEVREKYKNDILIEYAVQPLEGVLDPHTRKYFDQACKMADIIGGLPSRDRPSPDKHLDYILQLGKELGKPVDVHIDQENNPDEHETELLAKKTIEHGMQSQVYGVHAISLAAQSQSEQKRVIDLIKEADMGIIICPSAAISMKPLDKLAPLHNSIAPLNNLLDADINLFLGIDNIADLFMPMVDGDMYTESRLLMEACRFYDIETVAKIATNRRGIIKDKLLNI</sequence>